<evidence type="ECO:0000313" key="3">
    <source>
        <dbReference type="Proteomes" id="UP000053647"/>
    </source>
</evidence>
<protein>
    <submittedName>
        <fullName evidence="2">Uncharacterized protein</fullName>
    </submittedName>
</protein>
<dbReference type="OrthoDB" id="2704512at2759"/>
<organism evidence="2 3">
    <name type="scientific">Paxillus involutus ATCC 200175</name>
    <dbReference type="NCBI Taxonomy" id="664439"/>
    <lineage>
        <taxon>Eukaryota</taxon>
        <taxon>Fungi</taxon>
        <taxon>Dikarya</taxon>
        <taxon>Basidiomycota</taxon>
        <taxon>Agaricomycotina</taxon>
        <taxon>Agaricomycetes</taxon>
        <taxon>Agaricomycetidae</taxon>
        <taxon>Boletales</taxon>
        <taxon>Paxilineae</taxon>
        <taxon>Paxillaceae</taxon>
        <taxon>Paxillus</taxon>
    </lineage>
</organism>
<dbReference type="HOGENOM" id="CLU_831837_0_0_1"/>
<gene>
    <name evidence="2" type="ORF">PAXINDRAFT_18560</name>
</gene>
<dbReference type="AlphaFoldDB" id="A0A0C9SYQ3"/>
<reference evidence="2 3" key="1">
    <citation type="submission" date="2014-06" db="EMBL/GenBank/DDBJ databases">
        <authorList>
            <consortium name="DOE Joint Genome Institute"/>
            <person name="Kuo A."/>
            <person name="Kohler A."/>
            <person name="Nagy L.G."/>
            <person name="Floudas D."/>
            <person name="Copeland A."/>
            <person name="Barry K.W."/>
            <person name="Cichocki N."/>
            <person name="Veneault-Fourrey C."/>
            <person name="LaButti K."/>
            <person name="Lindquist E.A."/>
            <person name="Lipzen A."/>
            <person name="Lundell T."/>
            <person name="Morin E."/>
            <person name="Murat C."/>
            <person name="Sun H."/>
            <person name="Tunlid A."/>
            <person name="Henrissat B."/>
            <person name="Grigoriev I.V."/>
            <person name="Hibbett D.S."/>
            <person name="Martin F."/>
            <person name="Nordberg H.P."/>
            <person name="Cantor M.N."/>
            <person name="Hua S.X."/>
        </authorList>
    </citation>
    <scope>NUCLEOTIDE SEQUENCE [LARGE SCALE GENOMIC DNA]</scope>
    <source>
        <strain evidence="2 3">ATCC 200175</strain>
    </source>
</reference>
<feature type="compositionally biased region" description="Basic and acidic residues" evidence="1">
    <location>
        <begin position="57"/>
        <end position="67"/>
    </location>
</feature>
<feature type="region of interest" description="Disordered" evidence="1">
    <location>
        <begin position="24"/>
        <end position="98"/>
    </location>
</feature>
<evidence type="ECO:0000256" key="1">
    <source>
        <dbReference type="SAM" id="MobiDB-lite"/>
    </source>
</evidence>
<evidence type="ECO:0000313" key="2">
    <source>
        <dbReference type="EMBL" id="KIJ08295.1"/>
    </source>
</evidence>
<reference evidence="3" key="2">
    <citation type="submission" date="2015-01" db="EMBL/GenBank/DDBJ databases">
        <title>Evolutionary Origins and Diversification of the Mycorrhizal Mutualists.</title>
        <authorList>
            <consortium name="DOE Joint Genome Institute"/>
            <consortium name="Mycorrhizal Genomics Consortium"/>
            <person name="Kohler A."/>
            <person name="Kuo A."/>
            <person name="Nagy L.G."/>
            <person name="Floudas D."/>
            <person name="Copeland A."/>
            <person name="Barry K.W."/>
            <person name="Cichocki N."/>
            <person name="Veneault-Fourrey C."/>
            <person name="LaButti K."/>
            <person name="Lindquist E.A."/>
            <person name="Lipzen A."/>
            <person name="Lundell T."/>
            <person name="Morin E."/>
            <person name="Murat C."/>
            <person name="Riley R."/>
            <person name="Ohm R."/>
            <person name="Sun H."/>
            <person name="Tunlid A."/>
            <person name="Henrissat B."/>
            <person name="Grigoriev I.V."/>
            <person name="Hibbett D.S."/>
            <person name="Martin F."/>
        </authorList>
    </citation>
    <scope>NUCLEOTIDE SEQUENCE [LARGE SCALE GENOMIC DNA]</scope>
    <source>
        <strain evidence="3">ATCC 200175</strain>
    </source>
</reference>
<dbReference type="Proteomes" id="UP000053647">
    <property type="component" value="Unassembled WGS sequence"/>
</dbReference>
<dbReference type="EMBL" id="KN819655">
    <property type="protein sequence ID" value="KIJ08295.1"/>
    <property type="molecule type" value="Genomic_DNA"/>
</dbReference>
<keyword evidence="3" id="KW-1185">Reference proteome</keyword>
<accession>A0A0C9SYQ3</accession>
<proteinExistence type="predicted"/>
<name>A0A0C9SYQ3_PAXIN</name>
<sequence length="334" mass="37437">MASEDGQDACIAAVQSAMGASISHLSTNKDDQPLASTSASGHHVELSLKSQGKRRKLDSGIHPDSVHRFLNLEAQQEDNKEETTDDEEQDPFVIPDGMIEDGPVTLSRALDYHHIYQMPSTAGPSHYTQVVDAIAEHFEDSMGDRSEDLISDDEDMIVLDTTGIWEMIRDWITITLLYERLMRHIDFQYGKYPKIQYWEDFVSDLAFNGVDEQQALFRPIVLDEHRHRLAHYVYLVVPHPTSAPPPLPSVSPASPPSQDETVTKMWFVRIIPASSASYITSMWNKAGLAASEHKLLRGCVTVSTLDPSTFLHKNMSACSVLQHTNLKYLVGTKF</sequence>